<dbReference type="PANTHER" id="PTHR39332">
    <property type="entry name" value="BLL4707 PROTEIN"/>
    <property type="match status" value="1"/>
</dbReference>
<dbReference type="PANTHER" id="PTHR39332:SF7">
    <property type="entry name" value="SRPBCC FAMILY PROTEIN"/>
    <property type="match status" value="1"/>
</dbReference>
<dbReference type="Proteomes" id="UP000234341">
    <property type="component" value="Unassembled WGS sequence"/>
</dbReference>
<dbReference type="SUPFAM" id="SSF55961">
    <property type="entry name" value="Bet v1-like"/>
    <property type="match status" value="2"/>
</dbReference>
<protein>
    <submittedName>
        <fullName evidence="2">SRPBCC family protein</fullName>
    </submittedName>
</protein>
<evidence type="ECO:0000313" key="3">
    <source>
        <dbReference type="Proteomes" id="UP000234341"/>
    </source>
</evidence>
<accession>A0A2N5C3C6</accession>
<feature type="region of interest" description="Disordered" evidence="1">
    <location>
        <begin position="1"/>
        <end position="20"/>
    </location>
</feature>
<dbReference type="CDD" id="cd07821">
    <property type="entry name" value="PYR_PYL_RCAR_like"/>
    <property type="match status" value="2"/>
</dbReference>
<dbReference type="Pfam" id="PF10604">
    <property type="entry name" value="Polyketide_cyc2"/>
    <property type="match status" value="2"/>
</dbReference>
<name>A0A2N5C3C6_9BURK</name>
<sequence>MCFATTPAPHRHPESPRQQGLNNMANAYTSWIIDAPVDQVWALVRDFNGLPNWNPGIVESVIEENVSSDVVGAVRSLKLANGASGRERLLALDDRRYQVMYNFELAPLPLDNYVGRIELKPLTDGTRTLAIWHSTYDERPDNQMSFQSVLESDVFAGGFRSMATKLAEEPTTGETNHCRQPSPGKVYVAEIIDAPLADVWPVLRALAGIGPWYADLQGTIQLTARPGQVGGQRKLGMDGDLVTETLTGLSDHDHRVCYSVRHDIATSLNYDATVELHPVTMNNTTLVTWTLDWPNADAPPDVVTHRAALKKAFALLKVQVGATNEPLS</sequence>
<proteinExistence type="predicted"/>
<dbReference type="AlphaFoldDB" id="A0A2N5C3C6"/>
<dbReference type="EMBL" id="PJRP01000023">
    <property type="protein sequence ID" value="PLP96711.1"/>
    <property type="molecule type" value="Genomic_DNA"/>
</dbReference>
<dbReference type="OrthoDB" id="1364128at2"/>
<reference evidence="2 3" key="1">
    <citation type="submission" date="2017-12" db="EMBL/GenBank/DDBJ databases">
        <title>Genome sequence of the active heterotrophic nitrifier-denitrifier, Cupriavidus pauculus UM1.</title>
        <authorList>
            <person name="Putonti C."/>
            <person name="Castignetti D."/>
        </authorList>
    </citation>
    <scope>NUCLEOTIDE SEQUENCE [LARGE SCALE GENOMIC DNA]</scope>
    <source>
        <strain evidence="2 3">UM1</strain>
    </source>
</reference>
<evidence type="ECO:0000313" key="2">
    <source>
        <dbReference type="EMBL" id="PLP96711.1"/>
    </source>
</evidence>
<gene>
    <name evidence="2" type="ORF">CYJ10_30450</name>
</gene>
<dbReference type="InterPro" id="IPR019587">
    <property type="entry name" value="Polyketide_cyclase/dehydratase"/>
</dbReference>
<dbReference type="Gene3D" id="3.30.530.20">
    <property type="match status" value="2"/>
</dbReference>
<comment type="caution">
    <text evidence="2">The sequence shown here is derived from an EMBL/GenBank/DDBJ whole genome shotgun (WGS) entry which is preliminary data.</text>
</comment>
<organism evidence="2 3">
    <name type="scientific">Cupriavidus pauculus</name>
    <dbReference type="NCBI Taxonomy" id="82633"/>
    <lineage>
        <taxon>Bacteria</taxon>
        <taxon>Pseudomonadati</taxon>
        <taxon>Pseudomonadota</taxon>
        <taxon>Betaproteobacteria</taxon>
        <taxon>Burkholderiales</taxon>
        <taxon>Burkholderiaceae</taxon>
        <taxon>Cupriavidus</taxon>
    </lineage>
</organism>
<dbReference type="InterPro" id="IPR023393">
    <property type="entry name" value="START-like_dom_sf"/>
</dbReference>
<evidence type="ECO:0000256" key="1">
    <source>
        <dbReference type="SAM" id="MobiDB-lite"/>
    </source>
</evidence>